<dbReference type="SUPFAM" id="SSF103481">
    <property type="entry name" value="Multidrug resistance efflux transporter EmrE"/>
    <property type="match status" value="4"/>
</dbReference>
<feature type="transmembrane region" description="Helical" evidence="6">
    <location>
        <begin position="644"/>
        <end position="666"/>
    </location>
</feature>
<feature type="transmembrane region" description="Helical" evidence="6">
    <location>
        <begin position="611"/>
        <end position="632"/>
    </location>
</feature>
<dbReference type="EMBL" id="JAGKQM010000019">
    <property type="protein sequence ID" value="KAH0858058.1"/>
    <property type="molecule type" value="Genomic_DNA"/>
</dbReference>
<feature type="transmembrane region" description="Helical" evidence="6">
    <location>
        <begin position="487"/>
        <end position="511"/>
    </location>
</feature>
<dbReference type="Proteomes" id="UP000824890">
    <property type="component" value="Unassembled WGS sequence"/>
</dbReference>
<feature type="domain" description="EamA" evidence="7">
    <location>
        <begin position="430"/>
        <end position="549"/>
    </location>
</feature>
<feature type="domain" description="EamA" evidence="7">
    <location>
        <begin position="30"/>
        <end position="151"/>
    </location>
</feature>
<feature type="transmembrane region" description="Helical" evidence="6">
    <location>
        <begin position="211"/>
        <end position="232"/>
    </location>
</feature>
<evidence type="ECO:0000256" key="4">
    <source>
        <dbReference type="ARBA" id="ARBA00022989"/>
    </source>
</evidence>
<sequence length="791" mass="86069">MDSVRKMAAPVITNDGEATERQARMAHSAMTLVQLINGAYHVITKVALNVGINQLVFCVFRDLIALSILAPLAFFRERGIRPPMSRRVLFSLFFLGLAGIFGNQLLFLMGLSYTNPTYAAAIQPSIPVFTFILAVMMGTEKVNLCKIEGLTKVGGTLVCVSGAIVMALFRGPALFGDKDSDLTVNRLIIDRSQPELHGWLVSSFLGLGLDLWHIGVICLIGNCMCMAAFIAVQAPVLKKYPAYLSVTAYSYFFGASIMITTAFVFVREPKEWHLTQSEILAVIFAGVFASALNYGLLTWSNKILGASLVSLYNPLQPATSAFLSSIFLGSPIYLGSVVGGVLIISGLYMVTWASYREQHTTVSGNVIASSSDVSVSEPLIYRDGTGEKIALTWKQSKVFFFDQSKRSKMSAPMILNDATRRDARRAHAAMTLCQLIYGAYHVSAKVALNVGINQLVFCVFRDLIALSILAPLAFFRERGIRPPMSIRVLFSLFFLGLTGIFGTQLLFLIGLSYTNPTYAAAIQPSIPVFTFLLAVMMGTEKVNLFKIEGQTKVGGTLVCVSGALVMVLFRGPALFGDKHTYFTPKTVIVNRSQPELHGWLVSSFVGLGLDLWHIGVICLIGNCICFAAFIAVQAPVLKKYPAYLSVTAYSYFFGASIMITTAFVFVREPKEWHLTQSEILAVIFAGVFASALNYGLLTWSNKILGAALVSLYNPLQPAASAFLSTIFLGSPIYLGSVVGGLLIISGLYMVTWASYGEQHTTASGNVITYSSDVRIYEPLIHRDGTGGDKIG</sequence>
<evidence type="ECO:0000259" key="7">
    <source>
        <dbReference type="Pfam" id="PF00892"/>
    </source>
</evidence>
<dbReference type="Pfam" id="PF00892">
    <property type="entry name" value="EamA"/>
    <property type="match status" value="4"/>
</dbReference>
<feature type="transmembrane region" description="Helical" evidence="6">
    <location>
        <begin position="678"/>
        <end position="696"/>
    </location>
</feature>
<comment type="subcellular location">
    <subcellularLocation>
        <location evidence="1">Membrane</location>
        <topology evidence="1">Multi-pass membrane protein</topology>
    </subcellularLocation>
</comment>
<protein>
    <recommendedName>
        <fullName evidence="7">EamA domain-containing protein</fullName>
    </recommendedName>
</protein>
<comment type="caution">
    <text evidence="8">The sequence shown here is derived from an EMBL/GenBank/DDBJ whole genome shotgun (WGS) entry which is preliminary data.</text>
</comment>
<evidence type="ECO:0000313" key="8">
    <source>
        <dbReference type="EMBL" id="KAH0858058.1"/>
    </source>
</evidence>
<dbReference type="InterPro" id="IPR030184">
    <property type="entry name" value="WAT1-related"/>
</dbReference>
<feature type="transmembrane region" description="Helical" evidence="6">
    <location>
        <begin position="517"/>
        <end position="539"/>
    </location>
</feature>
<gene>
    <name evidence="8" type="ORF">HID58_086319</name>
</gene>
<feature type="transmembrane region" description="Helical" evidence="6">
    <location>
        <begin position="149"/>
        <end position="169"/>
    </location>
</feature>
<feature type="transmembrane region" description="Helical" evidence="6">
    <location>
        <begin position="87"/>
        <end position="111"/>
    </location>
</feature>
<keyword evidence="9" id="KW-1185">Reference proteome</keyword>
<dbReference type="InterPro" id="IPR000620">
    <property type="entry name" value="EamA_dom"/>
</dbReference>
<feature type="transmembrane region" description="Helical" evidence="6">
    <location>
        <begin position="244"/>
        <end position="266"/>
    </location>
</feature>
<evidence type="ECO:0000313" key="9">
    <source>
        <dbReference type="Proteomes" id="UP000824890"/>
    </source>
</evidence>
<accession>A0ABQ7XSM6</accession>
<evidence type="ECO:0000256" key="3">
    <source>
        <dbReference type="ARBA" id="ARBA00022692"/>
    </source>
</evidence>
<reference evidence="8 9" key="1">
    <citation type="submission" date="2021-05" db="EMBL/GenBank/DDBJ databases">
        <title>Genome Assembly of Synthetic Allotetraploid Brassica napus Reveals Homoeologous Exchanges between Subgenomes.</title>
        <authorList>
            <person name="Davis J.T."/>
        </authorList>
    </citation>
    <scope>NUCLEOTIDE SEQUENCE [LARGE SCALE GENOMIC DNA]</scope>
    <source>
        <strain evidence="9">cv. Da-Ae</strain>
        <tissue evidence="8">Seedling</tissue>
    </source>
</reference>
<evidence type="ECO:0000256" key="1">
    <source>
        <dbReference type="ARBA" id="ARBA00004141"/>
    </source>
</evidence>
<feature type="domain" description="EamA" evidence="7">
    <location>
        <begin position="214"/>
        <end position="351"/>
    </location>
</feature>
<feature type="transmembrane region" description="Helical" evidence="6">
    <location>
        <begin position="332"/>
        <end position="350"/>
    </location>
</feature>
<name>A0ABQ7XSM6_BRANA</name>
<organism evidence="8 9">
    <name type="scientific">Brassica napus</name>
    <name type="common">Rape</name>
    <dbReference type="NCBI Taxonomy" id="3708"/>
    <lineage>
        <taxon>Eukaryota</taxon>
        <taxon>Viridiplantae</taxon>
        <taxon>Streptophyta</taxon>
        <taxon>Embryophyta</taxon>
        <taxon>Tracheophyta</taxon>
        <taxon>Spermatophyta</taxon>
        <taxon>Magnoliopsida</taxon>
        <taxon>eudicotyledons</taxon>
        <taxon>Gunneridae</taxon>
        <taxon>Pentapetalae</taxon>
        <taxon>rosids</taxon>
        <taxon>malvids</taxon>
        <taxon>Brassicales</taxon>
        <taxon>Brassicaceae</taxon>
        <taxon>Brassiceae</taxon>
        <taxon>Brassica</taxon>
    </lineage>
</organism>
<feature type="transmembrane region" description="Helical" evidence="6">
    <location>
        <begin position="117"/>
        <end position="137"/>
    </location>
</feature>
<dbReference type="InterPro" id="IPR037185">
    <property type="entry name" value="EmrE-like"/>
</dbReference>
<feature type="domain" description="EamA" evidence="7">
    <location>
        <begin position="614"/>
        <end position="751"/>
    </location>
</feature>
<keyword evidence="5 6" id="KW-0472">Membrane</keyword>
<feature type="transmembrane region" description="Helical" evidence="6">
    <location>
        <begin position="454"/>
        <end position="475"/>
    </location>
</feature>
<comment type="similarity">
    <text evidence="2">Belongs to the drug/metabolite transporter (DMT) superfamily. Plant drug/metabolite exporter (P-DME) (TC 2.A.7.4) family.</text>
</comment>
<keyword evidence="4 6" id="KW-1133">Transmembrane helix</keyword>
<keyword evidence="3 6" id="KW-0812">Transmembrane</keyword>
<evidence type="ECO:0000256" key="2">
    <source>
        <dbReference type="ARBA" id="ARBA00007635"/>
    </source>
</evidence>
<feature type="transmembrane region" description="Helical" evidence="6">
    <location>
        <begin position="278"/>
        <end position="296"/>
    </location>
</feature>
<proteinExistence type="inferred from homology"/>
<feature type="transmembrane region" description="Helical" evidence="6">
    <location>
        <begin position="551"/>
        <end position="569"/>
    </location>
</feature>
<evidence type="ECO:0000256" key="5">
    <source>
        <dbReference type="ARBA" id="ARBA00023136"/>
    </source>
</evidence>
<evidence type="ECO:0000256" key="6">
    <source>
        <dbReference type="SAM" id="Phobius"/>
    </source>
</evidence>
<feature type="transmembrane region" description="Helical" evidence="6">
    <location>
        <begin position="732"/>
        <end position="750"/>
    </location>
</feature>
<dbReference type="PANTHER" id="PTHR31218">
    <property type="entry name" value="WAT1-RELATED PROTEIN"/>
    <property type="match status" value="1"/>
</dbReference>